<dbReference type="SUPFAM" id="SSF53850">
    <property type="entry name" value="Periplasmic binding protein-like II"/>
    <property type="match status" value="1"/>
</dbReference>
<dbReference type="Pfam" id="PF00126">
    <property type="entry name" value="HTH_1"/>
    <property type="match status" value="1"/>
</dbReference>
<keyword evidence="7" id="KW-1185">Reference proteome</keyword>
<keyword evidence="4" id="KW-0804">Transcription</keyword>
<keyword evidence="2" id="KW-0805">Transcription regulation</keyword>
<protein>
    <submittedName>
        <fullName evidence="6">Transcriptional regulator, LysR family</fullName>
    </submittedName>
</protein>
<dbReference type="eggNOG" id="COG0583">
    <property type="taxonomic scope" value="Bacteria"/>
</dbReference>
<reference evidence="7" key="1">
    <citation type="journal article" date="2014" name="Genome Announc.">
        <title>Complete Genome Sequence of Campylobacter iguaniorum Strain 1485ET, Isolated from a Bearded Dragon (Pogona vitticeps).</title>
        <authorList>
            <person name="Gilbert M.J."/>
            <person name="Miller W.G."/>
            <person name="Yee E."/>
            <person name="Kik M."/>
            <person name="Wagenaar J.A."/>
            <person name="Duim B."/>
        </authorList>
    </citation>
    <scope>NUCLEOTIDE SEQUENCE [LARGE SCALE GENOMIC DNA]</scope>
    <source>
        <strain evidence="7">1485E</strain>
    </source>
</reference>
<dbReference type="PROSITE" id="PS50931">
    <property type="entry name" value="HTH_LYSR"/>
    <property type="match status" value="1"/>
</dbReference>
<proteinExistence type="inferred from homology"/>
<dbReference type="KEGG" id="caj:CIG1485E_1430"/>
<dbReference type="PANTHER" id="PTHR30126:SF94">
    <property type="entry name" value="LYSR FAMILY TRANSCRIPTIONAL REGULATOR"/>
    <property type="match status" value="1"/>
</dbReference>
<keyword evidence="3" id="KW-0238">DNA-binding</keyword>
<name>A0A076FC55_9BACT</name>
<dbReference type="PANTHER" id="PTHR30126">
    <property type="entry name" value="HTH-TYPE TRANSCRIPTIONAL REGULATOR"/>
    <property type="match status" value="1"/>
</dbReference>
<dbReference type="InterPro" id="IPR005119">
    <property type="entry name" value="LysR_subst-bd"/>
</dbReference>
<dbReference type="GO" id="GO:0000976">
    <property type="term" value="F:transcription cis-regulatory region binding"/>
    <property type="evidence" value="ECO:0007669"/>
    <property type="project" value="TreeGrafter"/>
</dbReference>
<dbReference type="Gene3D" id="3.40.190.290">
    <property type="match status" value="1"/>
</dbReference>
<gene>
    <name evidence="6" type="ORF">CIG1485E_1430</name>
</gene>
<sequence>MTIKQIEHFLKLYELKNVSQVAKSFDISQSAVSNSIKELESSLNGNLFDRIGKNLIPNQKGKQFFEEVLPLYKNIKELEERMKFARILRLNLLSSQNVGVYLLSNLIGDLARQYSLKFAIANTHKIITEILEHRCDVGLIESNITSPNITKIKIVNDELVVVCGDKSFANKSFYIDEIAGFEWIMREDGSGTRQTFLAGIPKGVEINVVLEINSTEAIKNAIKGKRLFSVLPKFALEDGIYPLKIKNIKFSRDLSIVFHAKKANDDKFMELITRLKDSLAAFYSFSVPSCL</sequence>
<evidence type="ECO:0000256" key="2">
    <source>
        <dbReference type="ARBA" id="ARBA00023015"/>
    </source>
</evidence>
<dbReference type="InterPro" id="IPR036390">
    <property type="entry name" value="WH_DNA-bd_sf"/>
</dbReference>
<dbReference type="PRINTS" id="PR00039">
    <property type="entry name" value="HTHLYSR"/>
</dbReference>
<feature type="domain" description="HTH lysR-type" evidence="5">
    <location>
        <begin position="1"/>
        <end position="58"/>
    </location>
</feature>
<dbReference type="InterPro" id="IPR000847">
    <property type="entry name" value="LysR_HTH_N"/>
</dbReference>
<evidence type="ECO:0000259" key="5">
    <source>
        <dbReference type="PROSITE" id="PS50931"/>
    </source>
</evidence>
<comment type="similarity">
    <text evidence="1">Belongs to the LysR transcriptional regulatory family.</text>
</comment>
<dbReference type="AlphaFoldDB" id="A0A076FC55"/>
<dbReference type="RefSeq" id="WP_038454976.1">
    <property type="nucleotide sequence ID" value="NZ_CP009043.1"/>
</dbReference>
<evidence type="ECO:0000256" key="4">
    <source>
        <dbReference type="ARBA" id="ARBA00023163"/>
    </source>
</evidence>
<dbReference type="Proteomes" id="UP000028486">
    <property type="component" value="Chromosome"/>
</dbReference>
<evidence type="ECO:0000313" key="6">
    <source>
        <dbReference type="EMBL" id="AII15253.1"/>
    </source>
</evidence>
<dbReference type="InterPro" id="IPR036388">
    <property type="entry name" value="WH-like_DNA-bd_sf"/>
</dbReference>
<organism evidence="6 7">
    <name type="scientific">Campylobacter iguaniorum</name>
    <dbReference type="NCBI Taxonomy" id="1244531"/>
    <lineage>
        <taxon>Bacteria</taxon>
        <taxon>Pseudomonadati</taxon>
        <taxon>Campylobacterota</taxon>
        <taxon>Epsilonproteobacteria</taxon>
        <taxon>Campylobacterales</taxon>
        <taxon>Campylobacteraceae</taxon>
        <taxon>Campylobacter</taxon>
    </lineage>
</organism>
<evidence type="ECO:0000313" key="7">
    <source>
        <dbReference type="Proteomes" id="UP000028486"/>
    </source>
</evidence>
<dbReference type="Pfam" id="PF03466">
    <property type="entry name" value="LysR_substrate"/>
    <property type="match status" value="1"/>
</dbReference>
<dbReference type="GO" id="GO:0003700">
    <property type="term" value="F:DNA-binding transcription factor activity"/>
    <property type="evidence" value="ECO:0007669"/>
    <property type="project" value="InterPro"/>
</dbReference>
<dbReference type="Gene3D" id="1.10.10.10">
    <property type="entry name" value="Winged helix-like DNA-binding domain superfamily/Winged helix DNA-binding domain"/>
    <property type="match status" value="1"/>
</dbReference>
<accession>A0A076FC55</accession>
<dbReference type="HOGENOM" id="CLU_039613_6_1_7"/>
<dbReference type="OrthoDB" id="5317428at2"/>
<dbReference type="SUPFAM" id="SSF46785">
    <property type="entry name" value="Winged helix' DNA-binding domain"/>
    <property type="match status" value="1"/>
</dbReference>
<evidence type="ECO:0000256" key="3">
    <source>
        <dbReference type="ARBA" id="ARBA00023125"/>
    </source>
</evidence>
<dbReference type="EMBL" id="CP009043">
    <property type="protein sequence ID" value="AII15253.1"/>
    <property type="molecule type" value="Genomic_DNA"/>
</dbReference>
<dbReference type="STRING" id="1244531.CIG2463D_1623"/>
<evidence type="ECO:0000256" key="1">
    <source>
        <dbReference type="ARBA" id="ARBA00009437"/>
    </source>
</evidence>